<protein>
    <submittedName>
        <fullName evidence="1">UPF0280 family protein</fullName>
    </submittedName>
</protein>
<evidence type="ECO:0000313" key="1">
    <source>
        <dbReference type="EMBL" id="HDL90052.1"/>
    </source>
</evidence>
<dbReference type="Gene3D" id="3.10.520.10">
    <property type="entry name" value="ApbE-like domains"/>
    <property type="match status" value="1"/>
</dbReference>
<dbReference type="EMBL" id="DQZW01000192">
    <property type="protein sequence ID" value="HDL90052.1"/>
    <property type="molecule type" value="Genomic_DNA"/>
</dbReference>
<reference evidence="1" key="1">
    <citation type="journal article" date="2020" name="mSystems">
        <title>Genome- and Community-Level Interaction Insights into Carbon Utilization and Element Cycling Functions of Hydrothermarchaeota in Hydrothermal Sediment.</title>
        <authorList>
            <person name="Zhou Z."/>
            <person name="Liu Y."/>
            <person name="Xu W."/>
            <person name="Pan J."/>
            <person name="Luo Z.H."/>
            <person name="Li M."/>
        </authorList>
    </citation>
    <scope>NUCLEOTIDE SEQUENCE [LARGE SCALE GENOMIC DNA]</scope>
    <source>
        <strain evidence="1">HyVt-19</strain>
    </source>
</reference>
<dbReference type="SUPFAM" id="SSF143631">
    <property type="entry name" value="ApbE-like"/>
    <property type="match status" value="1"/>
</dbReference>
<proteinExistence type="predicted"/>
<comment type="caution">
    <text evidence="1">The sequence shown here is derived from an EMBL/GenBank/DDBJ whole genome shotgun (WGS) entry which is preliminary data.</text>
</comment>
<accession>A0A7C0WUM1</accession>
<gene>
    <name evidence="1" type="ORF">ENG14_04025</name>
</gene>
<sequence>MGIKRKGEVRFYRSWQLSHKGNSICYEVRFRQTDLWIRTRQDYSELATKKVIEAHRALHFYASANPAFFSSLRPLPQDPLAPPLVKKMLKAAQFANVGPMAAVAGAIAETVGSAIRQHDSYGEVLVENGGDCYIYSPDPVTVGILPEKTMKWCRKLPKIRIMPEDMPVCICTSSSTVGHSISFGKASAVTVLSFDGALADAVATAICNNLRYSEEVEKTLQDWASKSPITAVMAVIDNVFGFAGKLELVG</sequence>
<dbReference type="AlphaFoldDB" id="A0A7C0WUM1"/>
<dbReference type="Proteomes" id="UP000886355">
    <property type="component" value="Unassembled WGS sequence"/>
</dbReference>
<dbReference type="InterPro" id="IPR003374">
    <property type="entry name" value="ApbE-like_sf"/>
</dbReference>
<organism evidence="1">
    <name type="scientific">Thermodesulforhabdus norvegica</name>
    <dbReference type="NCBI Taxonomy" id="39841"/>
    <lineage>
        <taxon>Bacteria</taxon>
        <taxon>Pseudomonadati</taxon>
        <taxon>Thermodesulfobacteriota</taxon>
        <taxon>Syntrophobacteria</taxon>
        <taxon>Syntrophobacterales</taxon>
        <taxon>Thermodesulforhabdaceae</taxon>
        <taxon>Thermodesulforhabdus</taxon>
    </lineage>
</organism>
<name>A0A7C0WUM1_9BACT</name>